<organism evidence="3 4">
    <name type="scientific">Dyadobacter psychrophilus</name>
    <dbReference type="NCBI Taxonomy" id="651661"/>
    <lineage>
        <taxon>Bacteria</taxon>
        <taxon>Pseudomonadati</taxon>
        <taxon>Bacteroidota</taxon>
        <taxon>Cytophagia</taxon>
        <taxon>Cytophagales</taxon>
        <taxon>Spirosomataceae</taxon>
        <taxon>Dyadobacter</taxon>
    </lineage>
</organism>
<name>A0A1T5BCI9_9BACT</name>
<dbReference type="EMBL" id="FUZA01000001">
    <property type="protein sequence ID" value="SKB45031.1"/>
    <property type="molecule type" value="Genomic_DNA"/>
</dbReference>
<evidence type="ECO:0000259" key="2">
    <source>
        <dbReference type="Pfam" id="PF21347"/>
    </source>
</evidence>
<dbReference type="Proteomes" id="UP000190897">
    <property type="component" value="Unassembled WGS sequence"/>
</dbReference>
<feature type="domain" description="DUF3108" evidence="2">
    <location>
        <begin position="34"/>
        <end position="227"/>
    </location>
</feature>
<feature type="signal peptide" evidence="1">
    <location>
        <begin position="1"/>
        <end position="21"/>
    </location>
</feature>
<dbReference type="InterPro" id="IPR049279">
    <property type="entry name" value="DUF3108-like"/>
</dbReference>
<evidence type="ECO:0000313" key="4">
    <source>
        <dbReference type="Proteomes" id="UP000190897"/>
    </source>
</evidence>
<dbReference type="Gene3D" id="2.40.360.20">
    <property type="match status" value="1"/>
</dbReference>
<dbReference type="STRING" id="651661.SAMN05660293_00250"/>
<dbReference type="OrthoDB" id="665223at2"/>
<dbReference type="RefSeq" id="WP_082212858.1">
    <property type="nucleotide sequence ID" value="NZ_FUZA01000001.1"/>
</dbReference>
<feature type="chain" id="PRO_5011984371" description="DUF3108 domain-containing protein" evidence="1">
    <location>
        <begin position="22"/>
        <end position="231"/>
    </location>
</feature>
<dbReference type="AlphaFoldDB" id="A0A1T5BCI9"/>
<keyword evidence="1" id="KW-0732">Signal</keyword>
<gene>
    <name evidence="3" type="ORF">SAMN05660293_00250</name>
</gene>
<dbReference type="Pfam" id="PF21347">
    <property type="entry name" value="DUF3108_like"/>
    <property type="match status" value="1"/>
</dbReference>
<reference evidence="4" key="1">
    <citation type="submission" date="2017-02" db="EMBL/GenBank/DDBJ databases">
        <authorList>
            <person name="Varghese N."/>
            <person name="Submissions S."/>
        </authorList>
    </citation>
    <scope>NUCLEOTIDE SEQUENCE [LARGE SCALE GENOMIC DNA]</scope>
    <source>
        <strain evidence="4">DSM 22270</strain>
    </source>
</reference>
<accession>A0A1T5BCI9</accession>
<proteinExistence type="predicted"/>
<protein>
    <recommendedName>
        <fullName evidence="2">DUF3108 domain-containing protein</fullName>
    </recommendedName>
</protein>
<evidence type="ECO:0000256" key="1">
    <source>
        <dbReference type="SAM" id="SignalP"/>
    </source>
</evidence>
<keyword evidence="4" id="KW-1185">Reference proteome</keyword>
<sequence length="231" mass="26105">MKKTLLWSILMLFFIHIESFAQECGGITIKQDSGFEMTNFDAKGKETGKIIYKIVNVSTEGSATVFSVDMEALNAKGKSELKNTYQMKCDGNVTTVDAKSLISQEQLKSFKDMEMKFTYDNIEYPTKYVVGDKLKDASVKGTGQSGPMAITFDMLIRNRSVEGQEKITVPSGTYDAYKIKSEMAFEMKMGFPVRMEMESISYRAPGVLWDLKTETYRKGKLIGYSELTKIY</sequence>
<evidence type="ECO:0000313" key="3">
    <source>
        <dbReference type="EMBL" id="SKB45031.1"/>
    </source>
</evidence>